<dbReference type="RefSeq" id="WP_359805924.1">
    <property type="nucleotide sequence ID" value="NZ_JBEXZQ010000010.1"/>
</dbReference>
<keyword evidence="2" id="KW-0472">Membrane</keyword>
<name>A0ABV2VYM4_9ACTN</name>
<feature type="region of interest" description="Disordered" evidence="1">
    <location>
        <begin position="153"/>
        <end position="264"/>
    </location>
</feature>
<dbReference type="PRINTS" id="PR01217">
    <property type="entry name" value="PRICHEXTENSN"/>
</dbReference>
<accession>A0ABV2VYM4</accession>
<evidence type="ECO:0000256" key="1">
    <source>
        <dbReference type="SAM" id="MobiDB-lite"/>
    </source>
</evidence>
<evidence type="ECO:0000313" key="3">
    <source>
        <dbReference type="EMBL" id="MEU0706391.1"/>
    </source>
</evidence>
<evidence type="ECO:0000256" key="2">
    <source>
        <dbReference type="SAM" id="Phobius"/>
    </source>
</evidence>
<keyword evidence="4" id="KW-1185">Reference proteome</keyword>
<comment type="caution">
    <text evidence="3">The sequence shown here is derived from an EMBL/GenBank/DDBJ whole genome shotgun (WGS) entry which is preliminary data.</text>
</comment>
<reference evidence="3 4" key="1">
    <citation type="submission" date="2024-06" db="EMBL/GenBank/DDBJ databases">
        <title>The Natural Products Discovery Center: Release of the First 8490 Sequenced Strains for Exploring Actinobacteria Biosynthetic Diversity.</title>
        <authorList>
            <person name="Kalkreuter E."/>
            <person name="Kautsar S.A."/>
            <person name="Yang D."/>
            <person name="Bader C.D."/>
            <person name="Teijaro C.N."/>
            <person name="Fluegel L."/>
            <person name="Davis C.M."/>
            <person name="Simpson J.R."/>
            <person name="Lauterbach L."/>
            <person name="Steele A.D."/>
            <person name="Gui C."/>
            <person name="Meng S."/>
            <person name="Li G."/>
            <person name="Viehrig K."/>
            <person name="Ye F."/>
            <person name="Su P."/>
            <person name="Kiefer A.F."/>
            <person name="Nichols A."/>
            <person name="Cepeda A.J."/>
            <person name="Yan W."/>
            <person name="Fan B."/>
            <person name="Jiang Y."/>
            <person name="Adhikari A."/>
            <person name="Zheng C.-J."/>
            <person name="Schuster L."/>
            <person name="Cowan T.M."/>
            <person name="Smanski M.J."/>
            <person name="Chevrette M.G."/>
            <person name="De Carvalho L.P.S."/>
            <person name="Shen B."/>
        </authorList>
    </citation>
    <scope>NUCLEOTIDE SEQUENCE [LARGE SCALE GENOMIC DNA]</scope>
    <source>
        <strain evidence="3 4">NPDC006337</strain>
    </source>
</reference>
<gene>
    <name evidence="3" type="ORF">ABZ508_03280</name>
</gene>
<protein>
    <submittedName>
        <fullName evidence="3">Uncharacterized protein</fullName>
    </submittedName>
</protein>
<organism evidence="3 4">
    <name type="scientific">Streptomyces lavendulocolor</name>
    <dbReference type="NCBI Taxonomy" id="67316"/>
    <lineage>
        <taxon>Bacteria</taxon>
        <taxon>Bacillati</taxon>
        <taxon>Actinomycetota</taxon>
        <taxon>Actinomycetes</taxon>
        <taxon>Kitasatosporales</taxon>
        <taxon>Streptomycetaceae</taxon>
        <taxon>Streptomyces</taxon>
    </lineage>
</organism>
<feature type="compositionally biased region" description="Pro residues" evidence="1">
    <location>
        <begin position="237"/>
        <end position="256"/>
    </location>
</feature>
<keyword evidence="2" id="KW-1133">Transmembrane helix</keyword>
<dbReference type="Proteomes" id="UP001550378">
    <property type="component" value="Unassembled WGS sequence"/>
</dbReference>
<sequence length="264" mass="25903">MKGKGKRLDLNAAQVAGSAVAAVVAAKLASKMGVYGTVLGAGVISVVATCGGSVLQHVLGSTGERVRATVRAARPRAGRARPPARPGGPPLLRVTADGAGRQGEFGGATTYGTRVRGWKRSVLAAAVVFGVAMAGITAYELMSGQDLSGGAGTTVSGVVRGGDSAHRPAGTPPPAHPQQPSDQHPERHRDEQRPPARTPGPDGDGGTGRGGDPGAPTPTGPTTTAPAPTTAPARPGTAPPSPAPTPPEDTAPPAPAPSADGPAG</sequence>
<feature type="compositionally biased region" description="Low complexity" evidence="1">
    <location>
        <begin position="220"/>
        <end position="236"/>
    </location>
</feature>
<feature type="compositionally biased region" description="Gly residues" evidence="1">
    <location>
        <begin position="202"/>
        <end position="213"/>
    </location>
</feature>
<proteinExistence type="predicted"/>
<feature type="transmembrane region" description="Helical" evidence="2">
    <location>
        <begin position="122"/>
        <end position="142"/>
    </location>
</feature>
<feature type="transmembrane region" description="Helical" evidence="2">
    <location>
        <begin position="35"/>
        <end position="55"/>
    </location>
</feature>
<dbReference type="EMBL" id="JBEXZR010000002">
    <property type="protein sequence ID" value="MEU0706391.1"/>
    <property type="molecule type" value="Genomic_DNA"/>
</dbReference>
<feature type="compositionally biased region" description="Basic and acidic residues" evidence="1">
    <location>
        <begin position="183"/>
        <end position="194"/>
    </location>
</feature>
<keyword evidence="2" id="KW-0812">Transmembrane</keyword>
<feature type="compositionally biased region" description="Low complexity" evidence="1">
    <location>
        <begin position="153"/>
        <end position="162"/>
    </location>
</feature>
<evidence type="ECO:0000313" key="4">
    <source>
        <dbReference type="Proteomes" id="UP001550378"/>
    </source>
</evidence>